<organism evidence="1 2">
    <name type="scientific">Funneliformis mosseae</name>
    <name type="common">Endomycorrhizal fungus</name>
    <name type="synonym">Glomus mosseae</name>
    <dbReference type="NCBI Taxonomy" id="27381"/>
    <lineage>
        <taxon>Eukaryota</taxon>
        <taxon>Fungi</taxon>
        <taxon>Fungi incertae sedis</taxon>
        <taxon>Mucoromycota</taxon>
        <taxon>Glomeromycotina</taxon>
        <taxon>Glomeromycetes</taxon>
        <taxon>Glomerales</taxon>
        <taxon>Glomeraceae</taxon>
        <taxon>Funneliformis</taxon>
    </lineage>
</organism>
<comment type="caution">
    <text evidence="1">The sequence shown here is derived from an EMBL/GenBank/DDBJ whole genome shotgun (WGS) entry which is preliminary data.</text>
</comment>
<dbReference type="AlphaFoldDB" id="A0A9N9A0R4"/>
<name>A0A9N9A0R4_FUNMO</name>
<protein>
    <submittedName>
        <fullName evidence="1">12387_t:CDS:1</fullName>
    </submittedName>
</protein>
<keyword evidence="2" id="KW-1185">Reference proteome</keyword>
<reference evidence="1" key="1">
    <citation type="submission" date="2021-06" db="EMBL/GenBank/DDBJ databases">
        <authorList>
            <person name="Kallberg Y."/>
            <person name="Tangrot J."/>
            <person name="Rosling A."/>
        </authorList>
    </citation>
    <scope>NUCLEOTIDE SEQUENCE</scope>
    <source>
        <strain evidence="1">87-6 pot B 2015</strain>
    </source>
</reference>
<evidence type="ECO:0000313" key="1">
    <source>
        <dbReference type="EMBL" id="CAG8513856.1"/>
    </source>
</evidence>
<dbReference type="Proteomes" id="UP000789375">
    <property type="component" value="Unassembled WGS sequence"/>
</dbReference>
<sequence length="93" mass="10914">MPMPESVLTDHKIIDAILNIYKEKDMMDEDEFTHILEKVSLMEAENSADKIIRFLYEQEPEFGEVNEELKVLKGLQKRQDDNDGDDRFLIPSK</sequence>
<accession>A0A9N9A0R4</accession>
<evidence type="ECO:0000313" key="2">
    <source>
        <dbReference type="Proteomes" id="UP000789375"/>
    </source>
</evidence>
<gene>
    <name evidence="1" type="ORF">FMOSSE_LOCUS4680</name>
</gene>
<proteinExistence type="predicted"/>
<dbReference type="EMBL" id="CAJVPP010000808">
    <property type="protein sequence ID" value="CAG8513856.1"/>
    <property type="molecule type" value="Genomic_DNA"/>
</dbReference>